<evidence type="ECO:0000313" key="2">
    <source>
        <dbReference type="Proteomes" id="UP000261340"/>
    </source>
</evidence>
<reference evidence="1" key="1">
    <citation type="submission" date="2025-08" db="UniProtKB">
        <authorList>
            <consortium name="Ensembl"/>
        </authorList>
    </citation>
    <scope>IDENTIFICATION</scope>
</reference>
<protein>
    <submittedName>
        <fullName evidence="1">Uncharacterized protein</fullName>
    </submittedName>
</protein>
<organism evidence="1 2">
    <name type="scientific">Amphilophus citrinellus</name>
    <name type="common">Midas cichlid</name>
    <name type="synonym">Cichlasoma citrinellum</name>
    <dbReference type="NCBI Taxonomy" id="61819"/>
    <lineage>
        <taxon>Eukaryota</taxon>
        <taxon>Metazoa</taxon>
        <taxon>Chordata</taxon>
        <taxon>Craniata</taxon>
        <taxon>Vertebrata</taxon>
        <taxon>Euteleostomi</taxon>
        <taxon>Actinopterygii</taxon>
        <taxon>Neopterygii</taxon>
        <taxon>Teleostei</taxon>
        <taxon>Neoteleostei</taxon>
        <taxon>Acanthomorphata</taxon>
        <taxon>Ovalentaria</taxon>
        <taxon>Cichlomorphae</taxon>
        <taxon>Cichliformes</taxon>
        <taxon>Cichlidae</taxon>
        <taxon>New World cichlids</taxon>
        <taxon>Cichlasomatinae</taxon>
        <taxon>Heroini</taxon>
        <taxon>Amphilophus</taxon>
    </lineage>
</organism>
<evidence type="ECO:0000313" key="1">
    <source>
        <dbReference type="Ensembl" id="ENSACIP00000013697.1"/>
    </source>
</evidence>
<accession>A0A3Q0RTC9</accession>
<dbReference type="Proteomes" id="UP000261340">
    <property type="component" value="Unplaced"/>
</dbReference>
<proteinExistence type="predicted"/>
<dbReference type="Gene3D" id="3.60.10.10">
    <property type="entry name" value="Endonuclease/exonuclease/phosphatase"/>
    <property type="match status" value="1"/>
</dbReference>
<reference evidence="1" key="2">
    <citation type="submission" date="2025-09" db="UniProtKB">
        <authorList>
            <consortium name="Ensembl"/>
        </authorList>
    </citation>
    <scope>IDENTIFICATION</scope>
</reference>
<dbReference type="Ensembl" id="ENSACIT00000014067.1">
    <property type="protein sequence ID" value="ENSACIP00000013697.1"/>
    <property type="gene ID" value="ENSACIG00000010657.1"/>
</dbReference>
<sequence length="117" mass="13174">MEKHSYSHGCRRGVIILILNSVKYECVKGISDKEGIYILVKGKLKKEMVTVVNLSAPPNSGKQFFRPLFDTMKLEMEGILTMWYTLLMSLDQQFQSGSIKTLSVTAIHQLFAGLDTS</sequence>
<name>A0A3Q0RTC9_AMPCI</name>
<dbReference type="InterPro" id="IPR036691">
    <property type="entry name" value="Endo/exonu/phosph_ase_sf"/>
</dbReference>
<dbReference type="STRING" id="61819.ENSACIP00000013697"/>
<keyword evidence="2" id="KW-1185">Reference proteome</keyword>
<dbReference type="AlphaFoldDB" id="A0A3Q0RTC9"/>